<evidence type="ECO:0000313" key="3">
    <source>
        <dbReference type="Proteomes" id="UP000317730"/>
    </source>
</evidence>
<evidence type="ECO:0000256" key="1">
    <source>
        <dbReference type="SAM" id="MobiDB-lite"/>
    </source>
</evidence>
<name>A0A4Y3TXE3_9PROT</name>
<reference evidence="2 3" key="1">
    <citation type="submission" date="2019-06" db="EMBL/GenBank/DDBJ databases">
        <title>Whole genome shotgun sequence of Acetobacter peroxydans NBRC 13755.</title>
        <authorList>
            <person name="Hosoyama A."/>
            <person name="Uohara A."/>
            <person name="Ohji S."/>
            <person name="Ichikawa N."/>
        </authorList>
    </citation>
    <scope>NUCLEOTIDE SEQUENCE [LARGE SCALE GENOMIC DNA]</scope>
    <source>
        <strain evidence="2 3">NBRC 13755</strain>
    </source>
</reference>
<dbReference type="Proteomes" id="UP000317730">
    <property type="component" value="Unassembled WGS sequence"/>
</dbReference>
<gene>
    <name evidence="2" type="ORF">APE01nite_22310</name>
</gene>
<keyword evidence="3" id="KW-1185">Reference proteome</keyword>
<organism evidence="2 3">
    <name type="scientific">Acetobacter peroxydans</name>
    <dbReference type="NCBI Taxonomy" id="104098"/>
    <lineage>
        <taxon>Bacteria</taxon>
        <taxon>Pseudomonadati</taxon>
        <taxon>Pseudomonadota</taxon>
        <taxon>Alphaproteobacteria</taxon>
        <taxon>Acetobacterales</taxon>
        <taxon>Acetobacteraceae</taxon>
        <taxon>Acetobacter</taxon>
    </lineage>
</organism>
<dbReference type="AlphaFoldDB" id="A0A4Y3TXE3"/>
<sequence>MAPRLSARAQAAKAERQDRQAAALRANLLRRKAQARSRQDADSPAEPTPSVRPETGKPKPCP</sequence>
<dbReference type="EMBL" id="BJMV01000013">
    <property type="protein sequence ID" value="GEB86434.1"/>
    <property type="molecule type" value="Genomic_DNA"/>
</dbReference>
<feature type="region of interest" description="Disordered" evidence="1">
    <location>
        <begin position="1"/>
        <end position="62"/>
    </location>
</feature>
<evidence type="ECO:0000313" key="2">
    <source>
        <dbReference type="EMBL" id="GEB86434.1"/>
    </source>
</evidence>
<protein>
    <submittedName>
        <fullName evidence="2">Uncharacterized protein</fullName>
    </submittedName>
</protein>
<comment type="caution">
    <text evidence="2">The sequence shown here is derived from an EMBL/GenBank/DDBJ whole genome shotgun (WGS) entry which is preliminary data.</text>
</comment>
<accession>A0A4Y3TXE3</accession>
<proteinExistence type="predicted"/>